<organism evidence="1 2">
    <name type="scientific">Blastomyces percursus</name>
    <dbReference type="NCBI Taxonomy" id="1658174"/>
    <lineage>
        <taxon>Eukaryota</taxon>
        <taxon>Fungi</taxon>
        <taxon>Dikarya</taxon>
        <taxon>Ascomycota</taxon>
        <taxon>Pezizomycotina</taxon>
        <taxon>Eurotiomycetes</taxon>
        <taxon>Eurotiomycetidae</taxon>
        <taxon>Onygenales</taxon>
        <taxon>Ajellomycetaceae</taxon>
        <taxon>Blastomyces</taxon>
    </lineage>
</organism>
<protein>
    <submittedName>
        <fullName evidence="1">Uncharacterized protein</fullName>
    </submittedName>
</protein>
<dbReference type="EMBL" id="LGTZ01000993">
    <property type="protein sequence ID" value="OJD22662.1"/>
    <property type="molecule type" value="Genomic_DNA"/>
</dbReference>
<evidence type="ECO:0000313" key="2">
    <source>
        <dbReference type="Proteomes" id="UP000242791"/>
    </source>
</evidence>
<dbReference type="Proteomes" id="UP000242791">
    <property type="component" value="Unassembled WGS sequence"/>
</dbReference>
<evidence type="ECO:0000313" key="1">
    <source>
        <dbReference type="EMBL" id="OJD22662.1"/>
    </source>
</evidence>
<reference evidence="1 2" key="1">
    <citation type="submission" date="2015-08" db="EMBL/GenBank/DDBJ databases">
        <title>Emmonsia species relationships and genome sequence.</title>
        <authorList>
            <person name="Cuomo C.A."/>
            <person name="Schwartz I.S."/>
            <person name="Kenyon C."/>
            <person name="De Hoog G.S."/>
            <person name="Govender N.P."/>
            <person name="Botha A."/>
            <person name="Moreno L."/>
            <person name="De Vries M."/>
            <person name="Munoz J.F."/>
            <person name="Stielow J.B."/>
        </authorList>
    </citation>
    <scope>NUCLEOTIDE SEQUENCE [LARGE SCALE GENOMIC DNA]</scope>
    <source>
        <strain evidence="1 2">EI222</strain>
    </source>
</reference>
<accession>A0A1J9Q219</accession>
<keyword evidence="2" id="KW-1185">Reference proteome</keyword>
<sequence length="72" mass="8128">MELKATSNTSTPTRHWQIVPSMGSLCGGAVSDTPKVPHTRQRLKISQESANEELVLLLWLERQKKKRKEKSG</sequence>
<comment type="caution">
    <text evidence="1">The sequence shown here is derived from an EMBL/GenBank/DDBJ whole genome shotgun (WGS) entry which is preliminary data.</text>
</comment>
<proteinExistence type="predicted"/>
<dbReference type="VEuPathDB" id="FungiDB:ACJ73_05991"/>
<name>A0A1J9Q219_9EURO</name>
<dbReference type="AlphaFoldDB" id="A0A1J9Q219"/>
<gene>
    <name evidence="1" type="ORF">ACJ73_05991</name>
</gene>